<evidence type="ECO:0000313" key="1">
    <source>
        <dbReference type="EMBL" id="MYL52634.1"/>
    </source>
</evidence>
<organism evidence="1 2">
    <name type="scientific">Pontibacillus yanchengensis</name>
    <dbReference type="NCBI Taxonomy" id="462910"/>
    <lineage>
        <taxon>Bacteria</taxon>
        <taxon>Bacillati</taxon>
        <taxon>Bacillota</taxon>
        <taxon>Bacilli</taxon>
        <taxon>Bacillales</taxon>
        <taxon>Bacillaceae</taxon>
        <taxon>Pontibacillus</taxon>
    </lineage>
</organism>
<dbReference type="Proteomes" id="UP000466692">
    <property type="component" value="Unassembled WGS sequence"/>
</dbReference>
<keyword evidence="2" id="KW-1185">Reference proteome</keyword>
<name>A0ACC7VEQ8_9BACI</name>
<protein>
    <submittedName>
        <fullName evidence="1">Uncharacterized protein</fullName>
    </submittedName>
</protein>
<reference evidence="1" key="1">
    <citation type="submission" date="2019-11" db="EMBL/GenBank/DDBJ databases">
        <title>Genome sequences of 17 halophilic strains isolated from different environments.</title>
        <authorList>
            <person name="Furrow R.E."/>
        </authorList>
    </citation>
    <scope>NUCLEOTIDE SEQUENCE</scope>
    <source>
        <strain evidence="1">22510_22_Filter</strain>
    </source>
</reference>
<gene>
    <name evidence="1" type="ORF">GLW08_04700</name>
</gene>
<sequence>MNNILQHFEYPFLEYTHFPAYLVYIRYLLSLSIAAWIDFVDASTQILYVEEESALQPNDKP</sequence>
<comment type="caution">
    <text evidence="1">The sequence shown here is derived from an EMBL/GenBank/DDBJ whole genome shotgun (WGS) entry which is preliminary data.</text>
</comment>
<dbReference type="EMBL" id="WMEU01000001">
    <property type="protein sequence ID" value="MYL52634.1"/>
    <property type="molecule type" value="Genomic_DNA"/>
</dbReference>
<proteinExistence type="predicted"/>
<accession>A0ACC7VEQ8</accession>
<evidence type="ECO:0000313" key="2">
    <source>
        <dbReference type="Proteomes" id="UP000466692"/>
    </source>
</evidence>